<evidence type="ECO:0000313" key="2">
    <source>
        <dbReference type="Proteomes" id="UP000000305"/>
    </source>
</evidence>
<dbReference type="AlphaFoldDB" id="E9G1R9"/>
<sequence>MFSGEPCWSVDRRTLQVTERFSPHDRKLELLPKCSQHLPPPPTLCTKELPSFWKTKIHVSRQPNICEFFDP</sequence>
<gene>
    <name evidence="1" type="ORF">DAPPUDRAFT_236330</name>
</gene>
<reference evidence="1 2" key="1">
    <citation type="journal article" date="2011" name="Science">
        <title>The ecoresponsive genome of Daphnia pulex.</title>
        <authorList>
            <person name="Colbourne J.K."/>
            <person name="Pfrender M.E."/>
            <person name="Gilbert D."/>
            <person name="Thomas W.K."/>
            <person name="Tucker A."/>
            <person name="Oakley T.H."/>
            <person name="Tokishita S."/>
            <person name="Aerts A."/>
            <person name="Arnold G.J."/>
            <person name="Basu M.K."/>
            <person name="Bauer D.J."/>
            <person name="Caceres C.E."/>
            <person name="Carmel L."/>
            <person name="Casola C."/>
            <person name="Choi J.H."/>
            <person name="Detter J.C."/>
            <person name="Dong Q."/>
            <person name="Dusheyko S."/>
            <person name="Eads B.D."/>
            <person name="Frohlich T."/>
            <person name="Geiler-Samerotte K.A."/>
            <person name="Gerlach D."/>
            <person name="Hatcher P."/>
            <person name="Jogdeo S."/>
            <person name="Krijgsveld J."/>
            <person name="Kriventseva E.V."/>
            <person name="Kultz D."/>
            <person name="Laforsch C."/>
            <person name="Lindquist E."/>
            <person name="Lopez J."/>
            <person name="Manak J.R."/>
            <person name="Muller J."/>
            <person name="Pangilinan J."/>
            <person name="Patwardhan R.P."/>
            <person name="Pitluck S."/>
            <person name="Pritham E.J."/>
            <person name="Rechtsteiner A."/>
            <person name="Rho M."/>
            <person name="Rogozin I.B."/>
            <person name="Sakarya O."/>
            <person name="Salamov A."/>
            <person name="Schaack S."/>
            <person name="Shapiro H."/>
            <person name="Shiga Y."/>
            <person name="Skalitzky C."/>
            <person name="Smith Z."/>
            <person name="Souvorov A."/>
            <person name="Sung W."/>
            <person name="Tang Z."/>
            <person name="Tsuchiya D."/>
            <person name="Tu H."/>
            <person name="Vos H."/>
            <person name="Wang M."/>
            <person name="Wolf Y.I."/>
            <person name="Yamagata H."/>
            <person name="Yamada T."/>
            <person name="Ye Y."/>
            <person name="Shaw J.R."/>
            <person name="Andrews J."/>
            <person name="Crease T.J."/>
            <person name="Tang H."/>
            <person name="Lucas S.M."/>
            <person name="Robertson H.M."/>
            <person name="Bork P."/>
            <person name="Koonin E.V."/>
            <person name="Zdobnov E.M."/>
            <person name="Grigoriev I.V."/>
            <person name="Lynch M."/>
            <person name="Boore J.L."/>
        </authorList>
    </citation>
    <scope>NUCLEOTIDE SEQUENCE [LARGE SCALE GENOMIC DNA]</scope>
</reference>
<dbReference type="KEGG" id="dpx:DAPPUDRAFT_236330"/>
<dbReference type="Proteomes" id="UP000000305">
    <property type="component" value="Unassembled WGS sequence"/>
</dbReference>
<organism evidence="1 2">
    <name type="scientific">Daphnia pulex</name>
    <name type="common">Water flea</name>
    <dbReference type="NCBI Taxonomy" id="6669"/>
    <lineage>
        <taxon>Eukaryota</taxon>
        <taxon>Metazoa</taxon>
        <taxon>Ecdysozoa</taxon>
        <taxon>Arthropoda</taxon>
        <taxon>Crustacea</taxon>
        <taxon>Branchiopoda</taxon>
        <taxon>Diplostraca</taxon>
        <taxon>Cladocera</taxon>
        <taxon>Anomopoda</taxon>
        <taxon>Daphniidae</taxon>
        <taxon>Daphnia</taxon>
    </lineage>
</organism>
<dbReference type="InParanoid" id="E9G1R9"/>
<dbReference type="HOGENOM" id="CLU_2742636_0_0_1"/>
<protein>
    <submittedName>
        <fullName evidence="1">Uncharacterized protein</fullName>
    </submittedName>
</protein>
<keyword evidence="2" id="KW-1185">Reference proteome</keyword>
<accession>E9G1R9</accession>
<evidence type="ECO:0000313" key="1">
    <source>
        <dbReference type="EMBL" id="EFX86544.1"/>
    </source>
</evidence>
<dbReference type="EMBL" id="GL732529">
    <property type="protein sequence ID" value="EFX86544.1"/>
    <property type="molecule type" value="Genomic_DNA"/>
</dbReference>
<name>E9G1R9_DAPPU</name>
<proteinExistence type="predicted"/>